<evidence type="ECO:0000313" key="2">
    <source>
        <dbReference type="Proteomes" id="UP001066276"/>
    </source>
</evidence>
<comment type="caution">
    <text evidence="1">The sequence shown here is derived from an EMBL/GenBank/DDBJ whole genome shotgun (WGS) entry which is preliminary data.</text>
</comment>
<reference evidence="1" key="1">
    <citation type="journal article" date="2022" name="bioRxiv">
        <title>Sequencing and chromosome-scale assembly of the giantPleurodeles waltlgenome.</title>
        <authorList>
            <person name="Brown T."/>
            <person name="Elewa A."/>
            <person name="Iarovenko S."/>
            <person name="Subramanian E."/>
            <person name="Araus A.J."/>
            <person name="Petzold A."/>
            <person name="Susuki M."/>
            <person name="Suzuki K.-i.T."/>
            <person name="Hayashi T."/>
            <person name="Toyoda A."/>
            <person name="Oliveira C."/>
            <person name="Osipova E."/>
            <person name="Leigh N.D."/>
            <person name="Simon A."/>
            <person name="Yun M.H."/>
        </authorList>
    </citation>
    <scope>NUCLEOTIDE SEQUENCE</scope>
    <source>
        <strain evidence="1">20211129_DDA</strain>
        <tissue evidence="1">Liver</tissue>
    </source>
</reference>
<sequence length="69" mass="7578">MRGVLRPPMTRVTLAVLNSVDGERDTAGILGEPRSFCLVLWDSWAHERITTVAQDAWGSVGQCASPFFT</sequence>
<protein>
    <submittedName>
        <fullName evidence="1">Uncharacterized protein</fullName>
    </submittedName>
</protein>
<dbReference type="Proteomes" id="UP001066276">
    <property type="component" value="Chromosome 7"/>
</dbReference>
<evidence type="ECO:0000313" key="1">
    <source>
        <dbReference type="EMBL" id="KAJ1121708.1"/>
    </source>
</evidence>
<proteinExistence type="predicted"/>
<dbReference type="EMBL" id="JANPWB010000011">
    <property type="protein sequence ID" value="KAJ1121708.1"/>
    <property type="molecule type" value="Genomic_DNA"/>
</dbReference>
<gene>
    <name evidence="1" type="ORF">NDU88_000227</name>
</gene>
<name>A0AAV7P7Q4_PLEWA</name>
<dbReference type="AlphaFoldDB" id="A0AAV7P7Q4"/>
<keyword evidence="2" id="KW-1185">Reference proteome</keyword>
<organism evidence="1 2">
    <name type="scientific">Pleurodeles waltl</name>
    <name type="common">Iberian ribbed newt</name>
    <dbReference type="NCBI Taxonomy" id="8319"/>
    <lineage>
        <taxon>Eukaryota</taxon>
        <taxon>Metazoa</taxon>
        <taxon>Chordata</taxon>
        <taxon>Craniata</taxon>
        <taxon>Vertebrata</taxon>
        <taxon>Euteleostomi</taxon>
        <taxon>Amphibia</taxon>
        <taxon>Batrachia</taxon>
        <taxon>Caudata</taxon>
        <taxon>Salamandroidea</taxon>
        <taxon>Salamandridae</taxon>
        <taxon>Pleurodelinae</taxon>
        <taxon>Pleurodeles</taxon>
    </lineage>
</organism>
<accession>A0AAV7P7Q4</accession>